<evidence type="ECO:0000256" key="5">
    <source>
        <dbReference type="ARBA" id="ARBA00022691"/>
    </source>
</evidence>
<dbReference type="EMBL" id="SOCH01000003">
    <property type="protein sequence ID" value="TDU97824.1"/>
    <property type="molecule type" value="Genomic_DNA"/>
</dbReference>
<evidence type="ECO:0000313" key="11">
    <source>
        <dbReference type="Proteomes" id="UP001059349"/>
    </source>
</evidence>
<dbReference type="Proteomes" id="UP001233782">
    <property type="component" value="Unassembled WGS sequence"/>
</dbReference>
<evidence type="ECO:0000313" key="10">
    <source>
        <dbReference type="Proteomes" id="UP000294882"/>
    </source>
</evidence>
<reference evidence="8 10" key="1">
    <citation type="submission" date="2019-03" db="EMBL/GenBank/DDBJ databases">
        <title>Genomic Encyclopedia of Archaeal and Bacterial Type Strains, Phase II (KMG-II): from individual species to whole genera.</title>
        <authorList>
            <person name="Goeker M."/>
        </authorList>
    </citation>
    <scope>NUCLEOTIDE SEQUENCE [LARGE SCALE GENOMIC DNA]</scope>
    <source>
        <strain evidence="8 10">ATCC 25591</strain>
    </source>
</reference>
<dbReference type="EMBL" id="CP101127">
    <property type="protein sequence ID" value="UTO25733.1"/>
    <property type="molecule type" value="Genomic_DNA"/>
</dbReference>
<dbReference type="GO" id="GO:0006364">
    <property type="term" value="P:rRNA processing"/>
    <property type="evidence" value="ECO:0007669"/>
    <property type="project" value="UniProtKB-KW"/>
</dbReference>
<evidence type="ECO:0000313" key="9">
    <source>
        <dbReference type="EMBL" id="UTO25733.1"/>
    </source>
</evidence>
<keyword evidence="3 9" id="KW-0489">Methyltransferase</keyword>
<dbReference type="InterPro" id="IPR014776">
    <property type="entry name" value="4pyrrole_Mease_sub2"/>
</dbReference>
<dbReference type="PIRSF" id="PIRSF005917">
    <property type="entry name" value="MTase_YraL"/>
    <property type="match status" value="1"/>
</dbReference>
<feature type="domain" description="Tetrapyrrole methylase" evidence="6">
    <location>
        <begin position="7"/>
        <end position="205"/>
    </location>
</feature>
<dbReference type="InterPro" id="IPR008189">
    <property type="entry name" value="rRNA_ssu_MeTfrase_I"/>
</dbReference>
<reference evidence="7" key="3">
    <citation type="submission" date="2023-04" db="EMBL/GenBank/DDBJ databases">
        <title>Genomes of recent Mycoplasma hyosynoviae isolates 2023.</title>
        <authorList>
            <person name="Spergser J."/>
        </authorList>
    </citation>
    <scope>NUCLEOTIDE SEQUENCE</scope>
    <source>
        <strain evidence="7">SN1J23N</strain>
    </source>
</reference>
<organism evidence="9 11">
    <name type="scientific">Metamycoplasma hyosynoviae</name>
    <dbReference type="NCBI Taxonomy" id="29559"/>
    <lineage>
        <taxon>Bacteria</taxon>
        <taxon>Bacillati</taxon>
        <taxon>Mycoplasmatota</taxon>
        <taxon>Mycoplasmoidales</taxon>
        <taxon>Metamycoplasmataceae</taxon>
        <taxon>Metamycoplasma</taxon>
    </lineage>
</organism>
<keyword evidence="2" id="KW-0698">rRNA processing</keyword>
<dbReference type="GO" id="GO:0008168">
    <property type="term" value="F:methyltransferase activity"/>
    <property type="evidence" value="ECO:0007669"/>
    <property type="project" value="UniProtKB-KW"/>
</dbReference>
<dbReference type="Proteomes" id="UP000294882">
    <property type="component" value="Unassembled WGS sequence"/>
</dbReference>
<dbReference type="InterPro" id="IPR014777">
    <property type="entry name" value="4pyrrole_Mease_sub1"/>
</dbReference>
<name>A0A063YLM0_9BACT</name>
<dbReference type="InterPro" id="IPR035996">
    <property type="entry name" value="4pyrrol_Methylase_sf"/>
</dbReference>
<reference evidence="9" key="2">
    <citation type="submission" date="2022-07" db="EMBL/GenBank/DDBJ databases">
        <title>Complete genome of Mycoplasma hyosynoviae B1.</title>
        <authorList>
            <person name="Spergser J."/>
        </authorList>
    </citation>
    <scope>NUCLEOTIDE SEQUENCE</scope>
    <source>
        <strain evidence="9">B1</strain>
    </source>
</reference>
<keyword evidence="1" id="KW-0963">Cytoplasm</keyword>
<evidence type="ECO:0000256" key="2">
    <source>
        <dbReference type="ARBA" id="ARBA00022552"/>
    </source>
</evidence>
<dbReference type="Gene3D" id="3.30.950.10">
    <property type="entry name" value="Methyltransferase, Cobalt-precorrin-4 Transmethylase, Domain 2"/>
    <property type="match status" value="1"/>
</dbReference>
<gene>
    <name evidence="9" type="primary">rsmI</name>
    <name evidence="8" type="ORF">JN03_0343</name>
    <name evidence="9" type="ORF">NMG93_02550</name>
    <name evidence="7" type="ORF">QJ129_01585</name>
</gene>
<evidence type="ECO:0000313" key="8">
    <source>
        <dbReference type="EMBL" id="TDU97824.1"/>
    </source>
</evidence>
<dbReference type="NCBIfam" id="TIGR00096">
    <property type="entry name" value="16S rRNA (cytidine(1402)-2'-O)-methyltransferase"/>
    <property type="match status" value="1"/>
</dbReference>
<evidence type="ECO:0000313" key="7">
    <source>
        <dbReference type="EMBL" id="MDI3047950.1"/>
    </source>
</evidence>
<accession>A0A063YLM0</accession>
<dbReference type="GO" id="GO:0032259">
    <property type="term" value="P:methylation"/>
    <property type="evidence" value="ECO:0007669"/>
    <property type="project" value="UniProtKB-KW"/>
</dbReference>
<dbReference type="CDD" id="cd11648">
    <property type="entry name" value="RsmI"/>
    <property type="match status" value="1"/>
</dbReference>
<evidence type="ECO:0000256" key="1">
    <source>
        <dbReference type="ARBA" id="ARBA00022490"/>
    </source>
</evidence>
<sequence length="240" mass="27220">MINSNLKINIIATPLGNLKDISQRAIEELMSSDIILCEDTRMTHRLFLSLELKVEAKLVSYHNFNEKSVSPKILEDIKVGKKVSLVSDAGLPCISDPGFEIIKLCKQNNIFINVIGAGSAFLHAIIKANFSNTFTFLGFIPDSSEKRKNFLKKLTPYTYVCYVSPHKLEDTLKDFAEVYGQTVKLYLIKEMTKLYEKDYEGFASEVVDLVLQEPIKGEFTLVFSFIKQKSNKVNKYGKIN</sequence>
<keyword evidence="4 9" id="KW-0808">Transferase</keyword>
<dbReference type="Proteomes" id="UP001059349">
    <property type="component" value="Chromosome"/>
</dbReference>
<evidence type="ECO:0000256" key="4">
    <source>
        <dbReference type="ARBA" id="ARBA00022679"/>
    </source>
</evidence>
<keyword evidence="5" id="KW-0949">S-adenosyl-L-methionine</keyword>
<protein>
    <submittedName>
        <fullName evidence="9">16S rRNA (Cytidine(1402)-2'-O)-methyltransferase</fullName>
        <ecNumber evidence="9">2.1.1.198</ecNumber>
    </submittedName>
    <submittedName>
        <fullName evidence="8">16S rRNA (Cytidine1402-2'-O)-methyltransferase</fullName>
    </submittedName>
</protein>
<dbReference type="Gene3D" id="3.40.1010.10">
    <property type="entry name" value="Cobalt-precorrin-4 Transmethylase, Domain 1"/>
    <property type="match status" value="1"/>
</dbReference>
<dbReference type="Pfam" id="PF00590">
    <property type="entry name" value="TP_methylase"/>
    <property type="match status" value="1"/>
</dbReference>
<dbReference type="AlphaFoldDB" id="A0A063YLM0"/>
<dbReference type="PANTHER" id="PTHR46111">
    <property type="entry name" value="RIBOSOMAL RNA SMALL SUBUNIT METHYLTRANSFERASE I"/>
    <property type="match status" value="1"/>
</dbReference>
<dbReference type="EC" id="2.1.1.198" evidence="9"/>
<proteinExistence type="predicted"/>
<dbReference type="PANTHER" id="PTHR46111:SF1">
    <property type="entry name" value="RIBOSOMAL RNA SMALL SUBUNIT METHYLTRANSFERASE I"/>
    <property type="match status" value="1"/>
</dbReference>
<dbReference type="GeneID" id="75105357"/>
<dbReference type="InterPro" id="IPR018063">
    <property type="entry name" value="SAM_MeTrfase_RsmI_CS"/>
</dbReference>
<dbReference type="OrthoDB" id="9809084at2"/>
<evidence type="ECO:0000259" key="6">
    <source>
        <dbReference type="Pfam" id="PF00590"/>
    </source>
</evidence>
<dbReference type="EMBL" id="JASBCP010000002">
    <property type="protein sequence ID" value="MDI3047950.1"/>
    <property type="molecule type" value="Genomic_DNA"/>
</dbReference>
<dbReference type="PROSITE" id="PS01296">
    <property type="entry name" value="RSMI"/>
    <property type="match status" value="1"/>
</dbReference>
<evidence type="ECO:0000256" key="3">
    <source>
        <dbReference type="ARBA" id="ARBA00022603"/>
    </source>
</evidence>
<dbReference type="InterPro" id="IPR000878">
    <property type="entry name" value="4pyrrol_Mease"/>
</dbReference>
<dbReference type="SUPFAM" id="SSF53790">
    <property type="entry name" value="Tetrapyrrole methylase"/>
    <property type="match status" value="1"/>
</dbReference>
<dbReference type="RefSeq" id="WP_036443100.1">
    <property type="nucleotide sequence ID" value="NZ_CP101127.1"/>
</dbReference>